<dbReference type="EMBL" id="MN740976">
    <property type="protein sequence ID" value="QHU20952.1"/>
    <property type="molecule type" value="Genomic_DNA"/>
</dbReference>
<feature type="transmembrane region" description="Helical" evidence="1">
    <location>
        <begin position="6"/>
        <end position="23"/>
    </location>
</feature>
<accession>A0A6C0KSK3</accession>
<evidence type="ECO:0000256" key="1">
    <source>
        <dbReference type="SAM" id="Phobius"/>
    </source>
</evidence>
<dbReference type="AlphaFoldDB" id="A0A6C0KSK3"/>
<keyword evidence="1" id="KW-0812">Transmembrane</keyword>
<evidence type="ECO:0008006" key="3">
    <source>
        <dbReference type="Google" id="ProtNLM"/>
    </source>
</evidence>
<protein>
    <recommendedName>
        <fullName evidence="3">Cupin-like domain-containing protein</fullName>
    </recommendedName>
</protein>
<proteinExistence type="predicted"/>
<keyword evidence="1" id="KW-1133">Transmembrane helix</keyword>
<organism evidence="2">
    <name type="scientific">viral metagenome</name>
    <dbReference type="NCBI Taxonomy" id="1070528"/>
    <lineage>
        <taxon>unclassified sequences</taxon>
        <taxon>metagenomes</taxon>
        <taxon>organismal metagenomes</taxon>
    </lineage>
</organism>
<reference evidence="2" key="1">
    <citation type="journal article" date="2020" name="Nature">
        <title>Giant virus diversity and host interactions through global metagenomics.</title>
        <authorList>
            <person name="Schulz F."/>
            <person name="Roux S."/>
            <person name="Paez-Espino D."/>
            <person name="Jungbluth S."/>
            <person name="Walsh D.A."/>
            <person name="Denef V.J."/>
            <person name="McMahon K.D."/>
            <person name="Konstantinidis K.T."/>
            <person name="Eloe-Fadrosh E.A."/>
            <person name="Kyrpides N.C."/>
            <person name="Woyke T."/>
        </authorList>
    </citation>
    <scope>NUCLEOTIDE SEQUENCE</scope>
    <source>
        <strain evidence="2">GVMAG-S-3300013094-100</strain>
    </source>
</reference>
<evidence type="ECO:0000313" key="2">
    <source>
        <dbReference type="EMBL" id="QHU20952.1"/>
    </source>
</evidence>
<keyword evidence="1" id="KW-0472">Membrane</keyword>
<sequence length="161" mass="19144">MQQYLYIFLLIILIIYIYSYYNYPKRTKIIQTKMNNFHYDVLYNRQPVIIDSTDVELTTLKKKWFYLNIVTDFSIYPNKTEDIWHVNKYKYTVLQPQESGEIMLYPASKKIISGIPDPTETLLAIQISKGQLIILPFHWKYLINVPVNCLGVNDLVSYFLV</sequence>
<name>A0A6C0KSK3_9ZZZZ</name>